<keyword evidence="5" id="KW-1185">Reference proteome</keyword>
<reference evidence="4 5" key="1">
    <citation type="journal article" date="2018" name="Genome Biol. Evol.">
        <title>Multiple Roots of Fruiting Body Formation in Amoebozoa.</title>
        <authorList>
            <person name="Hillmann F."/>
            <person name="Forbes G."/>
            <person name="Novohradska S."/>
            <person name="Ferling I."/>
            <person name="Riege K."/>
            <person name="Groth M."/>
            <person name="Westermann M."/>
            <person name="Marz M."/>
            <person name="Spaller T."/>
            <person name="Winckler T."/>
            <person name="Schaap P."/>
            <person name="Glockner G."/>
        </authorList>
    </citation>
    <scope>NUCLEOTIDE SEQUENCE [LARGE SCALE GENOMIC DNA]</scope>
    <source>
        <strain evidence="4 5">Jena</strain>
    </source>
</reference>
<comment type="caution">
    <text evidence="4">The sequence shown here is derived from an EMBL/GenBank/DDBJ whole genome shotgun (WGS) entry which is preliminary data.</text>
</comment>
<evidence type="ECO:0000256" key="2">
    <source>
        <dbReference type="ARBA" id="ARBA00022801"/>
    </source>
</evidence>
<keyword evidence="2 4" id="KW-0378">Hydrolase</keyword>
<evidence type="ECO:0000313" key="5">
    <source>
        <dbReference type="Proteomes" id="UP000241769"/>
    </source>
</evidence>
<evidence type="ECO:0000313" key="4">
    <source>
        <dbReference type="EMBL" id="PRP80075.1"/>
    </source>
</evidence>
<dbReference type="Pfam" id="PF00561">
    <property type="entry name" value="Abhydrolase_1"/>
    <property type="match status" value="1"/>
</dbReference>
<dbReference type="PRINTS" id="PR00111">
    <property type="entry name" value="ABHYDROLASE"/>
</dbReference>
<dbReference type="PANTHER" id="PTHR46118">
    <property type="entry name" value="PROTEIN ABHD11"/>
    <property type="match status" value="1"/>
</dbReference>
<proteinExistence type="inferred from homology"/>
<dbReference type="SUPFAM" id="SSF53474">
    <property type="entry name" value="alpha/beta-Hydrolases"/>
    <property type="match status" value="1"/>
</dbReference>
<dbReference type="STRING" id="1890364.A0A2P6N801"/>
<dbReference type="Proteomes" id="UP000241769">
    <property type="component" value="Unassembled WGS sequence"/>
</dbReference>
<protein>
    <submittedName>
        <fullName evidence="4">Abhydrolase domain-containing protein 11-like</fullName>
    </submittedName>
</protein>
<feature type="domain" description="AB hydrolase-1" evidence="3">
    <location>
        <begin position="49"/>
        <end position="285"/>
    </location>
</feature>
<dbReference type="InParanoid" id="A0A2P6N801"/>
<comment type="similarity">
    <text evidence="1">Belongs to the AB hydrolase superfamily.</text>
</comment>
<dbReference type="InterPro" id="IPR029058">
    <property type="entry name" value="AB_hydrolase_fold"/>
</dbReference>
<dbReference type="PANTHER" id="PTHR46118:SF4">
    <property type="entry name" value="PROTEIN ABHD11"/>
    <property type="match status" value="1"/>
</dbReference>
<evidence type="ECO:0000259" key="3">
    <source>
        <dbReference type="Pfam" id="PF00561"/>
    </source>
</evidence>
<dbReference type="EMBL" id="MDYQ01000162">
    <property type="protein sequence ID" value="PRP80075.1"/>
    <property type="molecule type" value="Genomic_DNA"/>
</dbReference>
<organism evidence="4 5">
    <name type="scientific">Planoprotostelium fungivorum</name>
    <dbReference type="NCBI Taxonomy" id="1890364"/>
    <lineage>
        <taxon>Eukaryota</taxon>
        <taxon>Amoebozoa</taxon>
        <taxon>Evosea</taxon>
        <taxon>Variosea</taxon>
        <taxon>Cavosteliida</taxon>
        <taxon>Cavosteliaceae</taxon>
        <taxon>Planoprotostelium</taxon>
    </lineage>
</organism>
<dbReference type="AlphaFoldDB" id="A0A2P6N801"/>
<dbReference type="OrthoDB" id="8119704at2759"/>
<dbReference type="GO" id="GO:0052689">
    <property type="term" value="F:carboxylic ester hydrolase activity"/>
    <property type="evidence" value="ECO:0007669"/>
    <property type="project" value="TreeGrafter"/>
</dbReference>
<name>A0A2P6N801_9EUKA</name>
<accession>A0A2P6N801</accession>
<dbReference type="FunFam" id="3.40.50.1820:FF:000039">
    <property type="entry name" value="Esterase ybfF"/>
    <property type="match status" value="1"/>
</dbReference>
<gene>
    <name evidence="4" type="ORF">PROFUN_10758</name>
</gene>
<sequence>MIVRTSQLRAHTNHVQWRGFSTIRSTPGPSLYSQVMTPPNMNPEKNPTLVMHGLFGSHQNWRAIGKRLAANTSAPVHLIDLRNHGESPHTPDHSYDLMSEDVLRYIDSINAPKANLIGHSMGGKVVMNLALREPEIIEKLVVVDISPINYKDSFKKFSDYIDIMKGLDLSKIKNRKQADDAIAPFVTQYTLRQFLLTNLRDISKDPSTPSFDWKINLEALAKSMPDIRDFPQQGERVFRGPTLFLGGADSRYIASEYEETMRKLFPLHTTQFIGGAGHWVQAEKPEEFIKIVSAFLKGETE</sequence>
<dbReference type="GO" id="GO:0005739">
    <property type="term" value="C:mitochondrion"/>
    <property type="evidence" value="ECO:0007669"/>
    <property type="project" value="TreeGrafter"/>
</dbReference>
<dbReference type="FunCoup" id="A0A2P6N801">
    <property type="interactions" value="497"/>
</dbReference>
<dbReference type="Gene3D" id="3.40.50.1820">
    <property type="entry name" value="alpha/beta hydrolase"/>
    <property type="match status" value="1"/>
</dbReference>
<dbReference type="InterPro" id="IPR000073">
    <property type="entry name" value="AB_hydrolase_1"/>
</dbReference>
<evidence type="ECO:0000256" key="1">
    <source>
        <dbReference type="ARBA" id="ARBA00008645"/>
    </source>
</evidence>